<keyword evidence="4" id="KW-1185">Reference proteome</keyword>
<sequence>MVAATSSTISTTAASTTDDDDPREHHVMRDIVESVESEDDDSGGGACAIGVASASKVLGIATSSGSSSTMASCAGLMPERHRRPSYTCTPFPHRRHYAVRRKNGVILPR</sequence>
<dbReference type="EMBL" id="JASPKZ010002742">
    <property type="protein sequence ID" value="KAJ9594656.1"/>
    <property type="molecule type" value="Genomic_DNA"/>
</dbReference>
<feature type="compositionally biased region" description="Basic and acidic residues" evidence="1">
    <location>
        <begin position="22"/>
        <end position="32"/>
    </location>
</feature>
<evidence type="ECO:0000313" key="2">
    <source>
        <dbReference type="EMBL" id="KAJ9588962.1"/>
    </source>
</evidence>
<organism evidence="2 4">
    <name type="scientific">Diploptera punctata</name>
    <name type="common">Pacific beetle cockroach</name>
    <dbReference type="NCBI Taxonomy" id="6984"/>
    <lineage>
        <taxon>Eukaryota</taxon>
        <taxon>Metazoa</taxon>
        <taxon>Ecdysozoa</taxon>
        <taxon>Arthropoda</taxon>
        <taxon>Hexapoda</taxon>
        <taxon>Insecta</taxon>
        <taxon>Pterygota</taxon>
        <taxon>Neoptera</taxon>
        <taxon>Polyneoptera</taxon>
        <taxon>Dictyoptera</taxon>
        <taxon>Blattodea</taxon>
        <taxon>Blaberoidea</taxon>
        <taxon>Blaberidae</taxon>
        <taxon>Diplopterinae</taxon>
        <taxon>Diploptera</taxon>
    </lineage>
</organism>
<feature type="region of interest" description="Disordered" evidence="1">
    <location>
        <begin position="1"/>
        <end position="46"/>
    </location>
</feature>
<evidence type="ECO:0000256" key="1">
    <source>
        <dbReference type="SAM" id="MobiDB-lite"/>
    </source>
</evidence>
<dbReference type="EMBL" id="JASPKZ010005293">
    <property type="protein sequence ID" value="KAJ9588962.1"/>
    <property type="molecule type" value="Genomic_DNA"/>
</dbReference>
<protein>
    <submittedName>
        <fullName evidence="2">Uncharacterized protein</fullName>
    </submittedName>
</protein>
<evidence type="ECO:0000313" key="3">
    <source>
        <dbReference type="EMBL" id="KAJ9594656.1"/>
    </source>
</evidence>
<reference evidence="2" key="1">
    <citation type="journal article" date="2023" name="IScience">
        <title>Live-bearing cockroach genome reveals convergent evolutionary mechanisms linked to viviparity in insects and beyond.</title>
        <authorList>
            <person name="Fouks B."/>
            <person name="Harrison M.C."/>
            <person name="Mikhailova A.A."/>
            <person name="Marchal E."/>
            <person name="English S."/>
            <person name="Carruthers M."/>
            <person name="Jennings E.C."/>
            <person name="Chiamaka E.L."/>
            <person name="Frigard R.A."/>
            <person name="Pippel M."/>
            <person name="Attardo G.M."/>
            <person name="Benoit J.B."/>
            <person name="Bornberg-Bauer E."/>
            <person name="Tobe S.S."/>
        </authorList>
    </citation>
    <scope>NUCLEOTIDE SEQUENCE</scope>
    <source>
        <strain evidence="2">Stay&amp;Tobe</strain>
    </source>
</reference>
<feature type="compositionally biased region" description="Low complexity" evidence="1">
    <location>
        <begin position="1"/>
        <end position="16"/>
    </location>
</feature>
<reference evidence="2" key="2">
    <citation type="submission" date="2023-05" db="EMBL/GenBank/DDBJ databases">
        <authorList>
            <person name="Fouks B."/>
        </authorList>
    </citation>
    <scope>NUCLEOTIDE SEQUENCE</scope>
    <source>
        <strain evidence="2">Stay&amp;Tobe</strain>
        <tissue evidence="2">Testes</tissue>
    </source>
</reference>
<accession>A0AAD7ZZB7</accession>
<proteinExistence type="predicted"/>
<dbReference type="Proteomes" id="UP001233999">
    <property type="component" value="Unassembled WGS sequence"/>
</dbReference>
<gene>
    <name evidence="2" type="ORF">L9F63_017757</name>
    <name evidence="3" type="ORF">L9F63_027361</name>
</gene>
<dbReference type="AlphaFoldDB" id="A0AAD7ZZB7"/>
<comment type="caution">
    <text evidence="2">The sequence shown here is derived from an EMBL/GenBank/DDBJ whole genome shotgun (WGS) entry which is preliminary data.</text>
</comment>
<name>A0AAD7ZZB7_DIPPU</name>
<feature type="compositionally biased region" description="Acidic residues" evidence="1">
    <location>
        <begin position="33"/>
        <end position="42"/>
    </location>
</feature>
<evidence type="ECO:0000313" key="4">
    <source>
        <dbReference type="Proteomes" id="UP001233999"/>
    </source>
</evidence>